<keyword evidence="2" id="KW-0472">Membrane</keyword>
<organism evidence="4 5">
    <name type="scientific">Caenorhabditis briggsae</name>
    <dbReference type="NCBI Taxonomy" id="6238"/>
    <lineage>
        <taxon>Eukaryota</taxon>
        <taxon>Metazoa</taxon>
        <taxon>Ecdysozoa</taxon>
        <taxon>Nematoda</taxon>
        <taxon>Chromadorea</taxon>
        <taxon>Rhabditida</taxon>
        <taxon>Rhabditina</taxon>
        <taxon>Rhabditomorpha</taxon>
        <taxon>Rhabditoidea</taxon>
        <taxon>Rhabditidae</taxon>
        <taxon>Peloderinae</taxon>
        <taxon>Caenorhabditis</taxon>
    </lineage>
</organism>
<dbReference type="PROSITE" id="PS00022">
    <property type="entry name" value="EGF_1"/>
    <property type="match status" value="1"/>
</dbReference>
<keyword evidence="2" id="KW-1133">Transmembrane helix</keyword>
<proteinExistence type="predicted"/>
<protein>
    <recommendedName>
        <fullName evidence="3">EGF-like domain-containing protein</fullName>
    </recommendedName>
</protein>
<dbReference type="InterPro" id="IPR000742">
    <property type="entry name" value="EGF"/>
</dbReference>
<feature type="region of interest" description="Disordered" evidence="1">
    <location>
        <begin position="121"/>
        <end position="285"/>
    </location>
</feature>
<gene>
    <name evidence="4" type="ORF">L5515_007702</name>
</gene>
<keyword evidence="2" id="KW-0812">Transmembrane</keyword>
<evidence type="ECO:0000313" key="4">
    <source>
        <dbReference type="EMBL" id="UMM34785.1"/>
    </source>
</evidence>
<feature type="compositionally biased region" description="Low complexity" evidence="1">
    <location>
        <begin position="218"/>
        <end position="229"/>
    </location>
</feature>
<dbReference type="Proteomes" id="UP000829354">
    <property type="component" value="Chromosome V"/>
</dbReference>
<evidence type="ECO:0000256" key="2">
    <source>
        <dbReference type="SAM" id="Phobius"/>
    </source>
</evidence>
<reference evidence="4 5" key="1">
    <citation type="submission" date="2022-04" db="EMBL/GenBank/DDBJ databases">
        <title>Chromosome-level reference genomes for two strains of Caenorhabditis briggsae: an improved platform for comparative genomics.</title>
        <authorList>
            <person name="Stevens L."/>
            <person name="Andersen E."/>
        </authorList>
    </citation>
    <scope>NUCLEOTIDE SEQUENCE [LARGE SCALE GENOMIC DNA]</scope>
    <source>
        <strain evidence="4">VX34</strain>
        <tissue evidence="4">Whole-organism</tissue>
    </source>
</reference>
<evidence type="ECO:0000259" key="3">
    <source>
        <dbReference type="PROSITE" id="PS00022"/>
    </source>
</evidence>
<keyword evidence="5" id="KW-1185">Reference proteome</keyword>
<feature type="domain" description="EGF-like" evidence="3">
    <location>
        <begin position="39"/>
        <end position="50"/>
    </location>
</feature>
<feature type="compositionally biased region" description="Basic and acidic residues" evidence="1">
    <location>
        <begin position="244"/>
        <end position="272"/>
    </location>
</feature>
<feature type="compositionally biased region" description="Basic and acidic residues" evidence="1">
    <location>
        <begin position="154"/>
        <end position="195"/>
    </location>
</feature>
<evidence type="ECO:0000313" key="5">
    <source>
        <dbReference type="Proteomes" id="UP000829354"/>
    </source>
</evidence>
<name>A0AAE9F3T1_CAEBR</name>
<feature type="compositionally biased region" description="Basic and acidic residues" evidence="1">
    <location>
        <begin position="204"/>
        <end position="213"/>
    </location>
</feature>
<dbReference type="AlphaFoldDB" id="A0AAE9F3T1"/>
<dbReference type="EMBL" id="CP092624">
    <property type="protein sequence ID" value="UMM34785.1"/>
    <property type="molecule type" value="Genomic_DNA"/>
</dbReference>
<evidence type="ECO:0000256" key="1">
    <source>
        <dbReference type="SAM" id="MobiDB-lite"/>
    </source>
</evidence>
<feature type="transmembrane region" description="Helical" evidence="2">
    <location>
        <begin position="54"/>
        <end position="76"/>
    </location>
</feature>
<sequence length="285" mass="32963">MSNDTNIVGNRPQCDFNWCGDFGTCIVLNPGETTEWYECICGLWQSGQDCQLEVPLPVVVTLTCTVLVSFVLYFCWYSSHRFNKKKIHQPKARYRFADYLQKHQKFEKLWLKSKLEEDNKKTGKTRNIPYEEETDQEHEKQKKVKKEEEEEKNEEVVKPQKPVQKSEKTKRTEELSIVQEEKKLGVFKDPQENKVIESSTKSTKQVEEYKVDDAPAPSTRSDLSSSASGGMSGGMPELPADAPDDCKKHHEKEKLREKQNEAEAERKSIDRNKPKKSSKKGKKKK</sequence>
<accession>A0AAE9F3T1</accession>
<feature type="compositionally biased region" description="Basic residues" evidence="1">
    <location>
        <begin position="273"/>
        <end position="285"/>
    </location>
</feature>